<evidence type="ECO:0000256" key="11">
    <source>
        <dbReference type="RuleBase" id="RU004504"/>
    </source>
</evidence>
<comment type="cofactor">
    <cofactor evidence="1 11">
        <name>pyridoxal 5'-phosphate</name>
        <dbReference type="ChEBI" id="CHEBI:597326"/>
    </cofactor>
</comment>
<evidence type="ECO:0000313" key="14">
    <source>
        <dbReference type="Proteomes" id="UP001165678"/>
    </source>
</evidence>
<dbReference type="Gene3D" id="3.90.1150.10">
    <property type="entry name" value="Aspartate Aminotransferase, domain 1"/>
    <property type="match status" value="1"/>
</dbReference>
<evidence type="ECO:0000256" key="10">
    <source>
        <dbReference type="ARBA" id="ARBA00050776"/>
    </source>
</evidence>
<keyword evidence="5" id="KW-0001">2Fe-2S</keyword>
<comment type="catalytic activity">
    <reaction evidence="10">
        <text>(sulfur carrier)-H + L-cysteine = (sulfur carrier)-SH + L-alanine</text>
        <dbReference type="Rhea" id="RHEA:43892"/>
        <dbReference type="Rhea" id="RHEA-COMP:14737"/>
        <dbReference type="Rhea" id="RHEA-COMP:14739"/>
        <dbReference type="ChEBI" id="CHEBI:29917"/>
        <dbReference type="ChEBI" id="CHEBI:35235"/>
        <dbReference type="ChEBI" id="CHEBI:57972"/>
        <dbReference type="ChEBI" id="CHEBI:64428"/>
        <dbReference type="EC" id="2.8.1.7"/>
    </reaction>
</comment>
<evidence type="ECO:0000256" key="3">
    <source>
        <dbReference type="ARBA" id="ARBA00012239"/>
    </source>
</evidence>
<organism evidence="13 14">
    <name type="scientific">Larsenimonas rhizosphaerae</name>
    <dbReference type="NCBI Taxonomy" id="2944682"/>
    <lineage>
        <taxon>Bacteria</taxon>
        <taxon>Pseudomonadati</taxon>
        <taxon>Pseudomonadota</taxon>
        <taxon>Gammaproteobacteria</taxon>
        <taxon>Oceanospirillales</taxon>
        <taxon>Halomonadaceae</taxon>
        <taxon>Larsenimonas</taxon>
    </lineage>
</organism>
<dbReference type="RefSeq" id="WP_265896322.1">
    <property type="nucleotide sequence ID" value="NZ_JAPIVE010000002.1"/>
</dbReference>
<gene>
    <name evidence="13" type="ORF">OQ287_09935</name>
</gene>
<dbReference type="InterPro" id="IPR015424">
    <property type="entry name" value="PyrdxlP-dep_Trfase"/>
</dbReference>
<keyword evidence="7" id="KW-0663">Pyridoxal phosphate</keyword>
<dbReference type="Gene3D" id="3.40.640.10">
    <property type="entry name" value="Type I PLP-dependent aspartate aminotransferase-like (Major domain)"/>
    <property type="match status" value="1"/>
</dbReference>
<dbReference type="InterPro" id="IPR020578">
    <property type="entry name" value="Aminotrans_V_PyrdxlP_BS"/>
</dbReference>
<proteinExistence type="inferred from homology"/>
<keyword evidence="4" id="KW-0808">Transferase</keyword>
<dbReference type="InterPro" id="IPR016454">
    <property type="entry name" value="Cysteine_dSase"/>
</dbReference>
<dbReference type="PANTHER" id="PTHR11601:SF34">
    <property type="entry name" value="CYSTEINE DESULFURASE"/>
    <property type="match status" value="1"/>
</dbReference>
<dbReference type="EC" id="2.8.1.7" evidence="3"/>
<dbReference type="InterPro" id="IPR015421">
    <property type="entry name" value="PyrdxlP-dep_Trfase_major"/>
</dbReference>
<evidence type="ECO:0000256" key="6">
    <source>
        <dbReference type="ARBA" id="ARBA00022723"/>
    </source>
</evidence>
<dbReference type="PANTHER" id="PTHR11601">
    <property type="entry name" value="CYSTEINE DESULFURYLASE FAMILY MEMBER"/>
    <property type="match status" value="1"/>
</dbReference>
<keyword evidence="13" id="KW-0032">Aminotransferase</keyword>
<dbReference type="PROSITE" id="PS00595">
    <property type="entry name" value="AA_TRANSFER_CLASS_5"/>
    <property type="match status" value="1"/>
</dbReference>
<comment type="caution">
    <text evidence="13">The sequence shown here is derived from an EMBL/GenBank/DDBJ whole genome shotgun (WGS) entry which is preliminary data.</text>
</comment>
<evidence type="ECO:0000256" key="4">
    <source>
        <dbReference type="ARBA" id="ARBA00022679"/>
    </source>
</evidence>
<keyword evidence="9" id="KW-0411">Iron-sulfur</keyword>
<accession>A0AA41ZI20</accession>
<keyword evidence="6" id="KW-0479">Metal-binding</keyword>
<dbReference type="Pfam" id="PF00266">
    <property type="entry name" value="Aminotran_5"/>
    <property type="match status" value="1"/>
</dbReference>
<evidence type="ECO:0000259" key="12">
    <source>
        <dbReference type="Pfam" id="PF00266"/>
    </source>
</evidence>
<dbReference type="GO" id="GO:0008483">
    <property type="term" value="F:transaminase activity"/>
    <property type="evidence" value="ECO:0007669"/>
    <property type="project" value="UniProtKB-KW"/>
</dbReference>
<evidence type="ECO:0000256" key="2">
    <source>
        <dbReference type="ARBA" id="ARBA00006490"/>
    </source>
</evidence>
<dbReference type="GO" id="GO:0051537">
    <property type="term" value="F:2 iron, 2 sulfur cluster binding"/>
    <property type="evidence" value="ECO:0007669"/>
    <property type="project" value="UniProtKB-KW"/>
</dbReference>
<evidence type="ECO:0000256" key="9">
    <source>
        <dbReference type="ARBA" id="ARBA00023014"/>
    </source>
</evidence>
<evidence type="ECO:0000313" key="13">
    <source>
        <dbReference type="EMBL" id="MCX2524564.1"/>
    </source>
</evidence>
<keyword evidence="14" id="KW-1185">Reference proteome</keyword>
<evidence type="ECO:0000256" key="1">
    <source>
        <dbReference type="ARBA" id="ARBA00001933"/>
    </source>
</evidence>
<dbReference type="PIRSF" id="PIRSF005572">
    <property type="entry name" value="NifS"/>
    <property type="match status" value="1"/>
</dbReference>
<dbReference type="EMBL" id="JAPIVE010000002">
    <property type="protein sequence ID" value="MCX2524564.1"/>
    <property type="molecule type" value="Genomic_DNA"/>
</dbReference>
<keyword evidence="8" id="KW-0408">Iron</keyword>
<evidence type="ECO:0000256" key="8">
    <source>
        <dbReference type="ARBA" id="ARBA00023004"/>
    </source>
</evidence>
<name>A0AA41ZI20_9GAMM</name>
<dbReference type="AlphaFoldDB" id="A0AA41ZI20"/>
<dbReference type="InterPro" id="IPR000192">
    <property type="entry name" value="Aminotrans_V_dom"/>
</dbReference>
<evidence type="ECO:0000256" key="7">
    <source>
        <dbReference type="ARBA" id="ARBA00022898"/>
    </source>
</evidence>
<sequence>MTAPLIYLDNAATTPVDPRVARLMMDFLTEDGTFANPASRSHMAGWLAEQAVEGGRRQVADTIGADPREIVWTSGATEADNLALTGYMRAHRDKGHHLVTSSIEHKAVIDTAMALEAEGFEVTWLAPDHEGRIAPESVQNALRSDTTLVSLMSVNNELGTENDLMAIGRIVHAHGAVFHVDAAQAVGKTPIDVQHLPVDMMSLSAHKAYGPKGIGALFVRRGLQIEPLIHGGGHERGMRSGTLPTHQIVGMGEAFRLAGEDYARDHDHLHILNARFREGLAALTGTHVHSPLMGSVPNIINVGFKGVEGESLIMALRKLAISTGSACNSASVDPSYVLTGIGVPREDALASIRFSFGRFTREQDIDDALAELSHALTTLRA</sequence>
<dbReference type="GO" id="GO:0046872">
    <property type="term" value="F:metal ion binding"/>
    <property type="evidence" value="ECO:0007669"/>
    <property type="project" value="UniProtKB-KW"/>
</dbReference>
<protein>
    <recommendedName>
        <fullName evidence="3">cysteine desulfurase</fullName>
        <ecNumber evidence="3">2.8.1.7</ecNumber>
    </recommendedName>
</protein>
<evidence type="ECO:0000256" key="5">
    <source>
        <dbReference type="ARBA" id="ARBA00022714"/>
    </source>
</evidence>
<dbReference type="GO" id="GO:0031071">
    <property type="term" value="F:cysteine desulfurase activity"/>
    <property type="evidence" value="ECO:0007669"/>
    <property type="project" value="UniProtKB-EC"/>
</dbReference>
<dbReference type="SUPFAM" id="SSF53383">
    <property type="entry name" value="PLP-dependent transferases"/>
    <property type="match status" value="1"/>
</dbReference>
<dbReference type="InterPro" id="IPR015422">
    <property type="entry name" value="PyrdxlP-dep_Trfase_small"/>
</dbReference>
<reference evidence="13" key="1">
    <citation type="submission" date="2022-11" db="EMBL/GenBank/DDBJ databases">
        <title>Larsenimonas rhizosphaerae sp. nov., isolated from a tidal mudflat.</title>
        <authorList>
            <person name="Lee S.D."/>
            <person name="Kim I.S."/>
        </authorList>
    </citation>
    <scope>NUCLEOTIDE SEQUENCE</scope>
    <source>
        <strain evidence="13">GH2-1</strain>
    </source>
</reference>
<comment type="similarity">
    <text evidence="2">Belongs to the class-V pyridoxal-phosphate-dependent aminotransferase family. NifS/IscS subfamily.</text>
</comment>
<dbReference type="FunFam" id="3.40.640.10:FF:000003">
    <property type="entry name" value="Cysteine desulfurase IscS"/>
    <property type="match status" value="1"/>
</dbReference>
<dbReference type="Proteomes" id="UP001165678">
    <property type="component" value="Unassembled WGS sequence"/>
</dbReference>
<feature type="domain" description="Aminotransferase class V" evidence="12">
    <location>
        <begin position="6"/>
        <end position="366"/>
    </location>
</feature>